<feature type="compositionally biased region" description="Polar residues" evidence="1">
    <location>
        <begin position="131"/>
        <end position="153"/>
    </location>
</feature>
<dbReference type="InterPro" id="IPR013761">
    <property type="entry name" value="SAM/pointed_sf"/>
</dbReference>
<dbReference type="SUPFAM" id="SSF47769">
    <property type="entry name" value="SAM/Pointed domain"/>
    <property type="match status" value="1"/>
</dbReference>
<dbReference type="Pfam" id="PF07647">
    <property type="entry name" value="SAM_2"/>
    <property type="match status" value="1"/>
</dbReference>
<gene>
    <name evidence="4" type="ORF">CNMCM5623_000732</name>
</gene>
<dbReference type="PROSITE" id="PS50003">
    <property type="entry name" value="PH_DOMAIN"/>
    <property type="match status" value="1"/>
</dbReference>
<feature type="domain" description="PH" evidence="2">
    <location>
        <begin position="646"/>
        <end position="784"/>
    </location>
</feature>
<evidence type="ECO:0000313" key="5">
    <source>
        <dbReference type="Proteomes" id="UP000654922"/>
    </source>
</evidence>
<feature type="region of interest" description="Disordered" evidence="1">
    <location>
        <begin position="121"/>
        <end position="184"/>
    </location>
</feature>
<accession>A0A8H6PM08</accession>
<evidence type="ECO:0000256" key="1">
    <source>
        <dbReference type="SAM" id="MobiDB-lite"/>
    </source>
</evidence>
<dbReference type="InterPro" id="IPR011993">
    <property type="entry name" value="PH-like_dom_sf"/>
</dbReference>
<protein>
    <recommendedName>
        <fullName evidence="6">SAM and PH domain protein</fullName>
    </recommendedName>
</protein>
<dbReference type="InterPro" id="IPR001849">
    <property type="entry name" value="PH_domain"/>
</dbReference>
<feature type="region of interest" description="Disordered" evidence="1">
    <location>
        <begin position="595"/>
        <end position="646"/>
    </location>
</feature>
<name>A0A8H6PM08_9EURO</name>
<feature type="compositionally biased region" description="Polar residues" evidence="1">
    <location>
        <begin position="291"/>
        <end position="307"/>
    </location>
</feature>
<evidence type="ECO:0000313" key="4">
    <source>
        <dbReference type="EMBL" id="KAF7156887.1"/>
    </source>
</evidence>
<feature type="compositionally biased region" description="Acidic residues" evidence="1">
    <location>
        <begin position="41"/>
        <end position="52"/>
    </location>
</feature>
<feature type="compositionally biased region" description="Polar residues" evidence="1">
    <location>
        <begin position="175"/>
        <end position="184"/>
    </location>
</feature>
<feature type="region of interest" description="Disordered" evidence="1">
    <location>
        <begin position="285"/>
        <end position="307"/>
    </location>
</feature>
<evidence type="ECO:0000259" key="3">
    <source>
        <dbReference type="PROSITE" id="PS50105"/>
    </source>
</evidence>
<dbReference type="Gene3D" id="2.30.29.30">
    <property type="entry name" value="Pleckstrin-homology domain (PH domain)/Phosphotyrosine-binding domain (PTB)"/>
    <property type="match status" value="1"/>
</dbReference>
<dbReference type="SUPFAM" id="SSF50729">
    <property type="entry name" value="PH domain-like"/>
    <property type="match status" value="1"/>
</dbReference>
<dbReference type="SMART" id="SM00454">
    <property type="entry name" value="SAM"/>
    <property type="match status" value="1"/>
</dbReference>
<dbReference type="Gene3D" id="1.10.150.50">
    <property type="entry name" value="Transcription Factor, Ets-1"/>
    <property type="match status" value="1"/>
</dbReference>
<feature type="compositionally biased region" description="Low complexity" evidence="1">
    <location>
        <begin position="65"/>
        <end position="78"/>
    </location>
</feature>
<dbReference type="InterPro" id="IPR001660">
    <property type="entry name" value="SAM"/>
</dbReference>
<evidence type="ECO:0000259" key="2">
    <source>
        <dbReference type="PROSITE" id="PS50003"/>
    </source>
</evidence>
<dbReference type="Pfam" id="PF00169">
    <property type="entry name" value="PH"/>
    <property type="match status" value="1"/>
</dbReference>
<organism evidence="4 5">
    <name type="scientific">Aspergillus felis</name>
    <dbReference type="NCBI Taxonomy" id="1287682"/>
    <lineage>
        <taxon>Eukaryota</taxon>
        <taxon>Fungi</taxon>
        <taxon>Dikarya</taxon>
        <taxon>Ascomycota</taxon>
        <taxon>Pezizomycotina</taxon>
        <taxon>Eurotiomycetes</taxon>
        <taxon>Eurotiomycetidae</taxon>
        <taxon>Eurotiales</taxon>
        <taxon>Aspergillaceae</taxon>
        <taxon>Aspergillus</taxon>
        <taxon>Aspergillus subgen. Fumigati</taxon>
    </lineage>
</organism>
<dbReference type="OrthoDB" id="422827at2759"/>
<dbReference type="PROSITE" id="PS50105">
    <property type="entry name" value="SAM_DOMAIN"/>
    <property type="match status" value="1"/>
</dbReference>
<dbReference type="Proteomes" id="UP000654922">
    <property type="component" value="Unassembled WGS sequence"/>
</dbReference>
<feature type="domain" description="SAM" evidence="3">
    <location>
        <begin position="213"/>
        <end position="277"/>
    </location>
</feature>
<comment type="caution">
    <text evidence="4">The sequence shown here is derived from an EMBL/GenBank/DDBJ whole genome shotgun (WGS) entry which is preliminary data.</text>
</comment>
<feature type="compositionally biased region" description="Polar residues" evidence="1">
    <location>
        <begin position="633"/>
        <end position="642"/>
    </location>
</feature>
<reference evidence="4" key="1">
    <citation type="submission" date="2020-06" db="EMBL/GenBank/DDBJ databases">
        <title>Draft genome sequences of strains closely related to Aspergillus parafelis and Aspergillus hiratsukae.</title>
        <authorList>
            <person name="Dos Santos R.A.C."/>
            <person name="Rivero-Menendez O."/>
            <person name="Steenwyk J.L."/>
            <person name="Mead M.E."/>
            <person name="Goldman G.H."/>
            <person name="Alastruey-Izquierdo A."/>
            <person name="Rokas A."/>
        </authorList>
    </citation>
    <scope>NUCLEOTIDE SEQUENCE</scope>
    <source>
        <strain evidence="4">CNM-CM5623</strain>
    </source>
</reference>
<proteinExistence type="predicted"/>
<dbReference type="CDD" id="cd09535">
    <property type="entry name" value="SAM_BOI-like_fungal"/>
    <property type="match status" value="1"/>
</dbReference>
<evidence type="ECO:0008006" key="6">
    <source>
        <dbReference type="Google" id="ProtNLM"/>
    </source>
</evidence>
<sequence length="802" mass="89655">MDSLRYRRKAVPASLNMKNTEQFLPAATFVHKRISDATNFDDTDFEFSDTEEESPRMSMGSFGYDSTSSLSTPDLPTPDNAPREPFSWEFDKRIEGPTGPHLFRDSLLSSRSVPTTEIDLYFERSPVRPQFPQSDTETPSTQFQFSQSETETPNSRDRFSQSETATPNSRDHFYQSDTETSSMRYQFSPRTPKAYTTLQPDVSHVQESEIRAWSPSQVAHWMFIAGYDDSVIEKFIMNDITGSVLLSLQADDLKELGIKSFGKRHQLMGSIDYLRNTMLKDPVFERPATIPSPTNSPKRRSYTMSVSPTGEVLSSRVYDGSGNQITPAESVSIVGIEQVLPKPHSCSKGENCPKYRRRQRQLEKLAAEFPGAVILPGGSVLTGNPGNPETAKNLLRPKSDAEPSVVASSDILGPAQQTPRLCEEMLNEVKRLDPQENVRQFLSYQHVEPPALAEAEPVQMPENPVTALSPPTTYTTHMAANLRNLPKLTIPTGTESDELTTATTATAQRTITPSMANRMYGSPTAVQEYGPFSTMRPVGSNDFYRQGTPFSEMDVPVIQVPDAPVAREASQSVPPDMRYGNLMNLRHQEPIMRSTSTRPRATAPLRRVHEDRPLTPIEGPSDLIRSPRMPLHTPSSTNSSLASDPDVTKAGWMKKRKQTRFLRHEWQDAHFTLRGTNLAMHKDALDAHRNSKALEVVDVDEYAVACSSLATSSKLTAAFKRSILRSGQNASRDDAAFAFSLVPASKENEKKLLFANHNSKSHHFAVKTRDERIDWMRELMLAKALRKGREMGAEMQVNGNFI</sequence>
<dbReference type="SMART" id="SM00233">
    <property type="entry name" value="PH"/>
    <property type="match status" value="1"/>
</dbReference>
<feature type="region of interest" description="Disordered" evidence="1">
    <location>
        <begin position="41"/>
        <end position="94"/>
    </location>
</feature>
<dbReference type="AlphaFoldDB" id="A0A8H6PM08"/>
<dbReference type="EMBL" id="JACBAE010001395">
    <property type="protein sequence ID" value="KAF7156887.1"/>
    <property type="molecule type" value="Genomic_DNA"/>
</dbReference>